<sequence>MYNSKLCPRGTRFLRHMFASAPLSIHTFLLPGSRGWETPGVLPSREDLGG</sequence>
<reference evidence="1 2" key="1">
    <citation type="submission" date="2018-05" db="EMBL/GenBank/DDBJ databases">
        <title>Genomic Encyclopedia of Type Strains, Phase III (KMG-III): the genomes of soil and plant-associated and newly described type strains.</title>
        <authorList>
            <person name="Whitman W."/>
        </authorList>
    </citation>
    <scope>NUCLEOTIDE SEQUENCE [LARGE SCALE GENOMIC DNA]</scope>
    <source>
        <strain evidence="1 2">CECT 5696</strain>
    </source>
</reference>
<name>A0A2V2YTX6_9BACL</name>
<evidence type="ECO:0000313" key="1">
    <source>
        <dbReference type="EMBL" id="PWW03131.1"/>
    </source>
</evidence>
<accession>A0A2V2YTX6</accession>
<gene>
    <name evidence="1" type="ORF">DFQ01_10725</name>
</gene>
<comment type="caution">
    <text evidence="1">The sequence shown here is derived from an EMBL/GenBank/DDBJ whole genome shotgun (WGS) entry which is preliminary data.</text>
</comment>
<protein>
    <submittedName>
        <fullName evidence="1">Uncharacterized protein</fullName>
    </submittedName>
</protein>
<keyword evidence="2" id="KW-1185">Reference proteome</keyword>
<organism evidence="1 2">
    <name type="scientific">Paenibacillus cellulosilyticus</name>
    <dbReference type="NCBI Taxonomy" id="375489"/>
    <lineage>
        <taxon>Bacteria</taxon>
        <taxon>Bacillati</taxon>
        <taxon>Bacillota</taxon>
        <taxon>Bacilli</taxon>
        <taxon>Bacillales</taxon>
        <taxon>Paenibacillaceae</taxon>
        <taxon>Paenibacillus</taxon>
    </lineage>
</organism>
<proteinExistence type="predicted"/>
<dbReference type="AlphaFoldDB" id="A0A2V2YTX6"/>
<evidence type="ECO:0000313" key="2">
    <source>
        <dbReference type="Proteomes" id="UP000246635"/>
    </source>
</evidence>
<dbReference type="Proteomes" id="UP000246635">
    <property type="component" value="Unassembled WGS sequence"/>
</dbReference>
<dbReference type="EMBL" id="QGTQ01000007">
    <property type="protein sequence ID" value="PWW03131.1"/>
    <property type="molecule type" value="Genomic_DNA"/>
</dbReference>